<name>A0A9W6SS54_9ACTN</name>
<protein>
    <submittedName>
        <fullName evidence="1">Uncharacterized protein</fullName>
    </submittedName>
</protein>
<gene>
    <name evidence="1" type="ORF">Afil01_56440</name>
</gene>
<evidence type="ECO:0000313" key="1">
    <source>
        <dbReference type="EMBL" id="GLZ80837.1"/>
    </source>
</evidence>
<organism evidence="1 2">
    <name type="scientific">Actinorhabdospora filicis</name>
    <dbReference type="NCBI Taxonomy" id="1785913"/>
    <lineage>
        <taxon>Bacteria</taxon>
        <taxon>Bacillati</taxon>
        <taxon>Actinomycetota</taxon>
        <taxon>Actinomycetes</taxon>
        <taxon>Micromonosporales</taxon>
        <taxon>Micromonosporaceae</taxon>
        <taxon>Actinorhabdospora</taxon>
    </lineage>
</organism>
<reference evidence="1" key="1">
    <citation type="submission" date="2023-03" db="EMBL/GenBank/DDBJ databases">
        <title>Actinorhabdospora filicis NBRC 111898.</title>
        <authorList>
            <person name="Ichikawa N."/>
            <person name="Sato H."/>
            <person name="Tonouchi N."/>
        </authorList>
    </citation>
    <scope>NUCLEOTIDE SEQUENCE</scope>
    <source>
        <strain evidence="1">NBRC 111898</strain>
    </source>
</reference>
<dbReference type="EMBL" id="BSTX01000004">
    <property type="protein sequence ID" value="GLZ80837.1"/>
    <property type="molecule type" value="Genomic_DNA"/>
</dbReference>
<dbReference type="AlphaFoldDB" id="A0A9W6SS54"/>
<evidence type="ECO:0000313" key="2">
    <source>
        <dbReference type="Proteomes" id="UP001165079"/>
    </source>
</evidence>
<accession>A0A9W6SS54</accession>
<keyword evidence="2" id="KW-1185">Reference proteome</keyword>
<sequence length="40" mass="3834">MATAVAVLTASAASADGFAWGAPSADDSSVSTLADGFTWG</sequence>
<comment type="caution">
    <text evidence="1">The sequence shown here is derived from an EMBL/GenBank/DDBJ whole genome shotgun (WGS) entry which is preliminary data.</text>
</comment>
<dbReference type="RefSeq" id="WP_285666103.1">
    <property type="nucleotide sequence ID" value="NZ_BSTX01000004.1"/>
</dbReference>
<proteinExistence type="predicted"/>
<dbReference type="Proteomes" id="UP001165079">
    <property type="component" value="Unassembled WGS sequence"/>
</dbReference>